<dbReference type="Proteomes" id="UP000005744">
    <property type="component" value="Unassembled WGS sequence"/>
</dbReference>
<feature type="coiled-coil region" evidence="1">
    <location>
        <begin position="287"/>
        <end position="344"/>
    </location>
</feature>
<dbReference type="SUPFAM" id="SSF52540">
    <property type="entry name" value="P-loop containing nucleoside triphosphate hydrolases"/>
    <property type="match status" value="1"/>
</dbReference>
<dbReference type="RefSeq" id="WP_002692270.1">
    <property type="nucleotide sequence ID" value="NZ_JH600070.1"/>
</dbReference>
<evidence type="ECO:0000256" key="1">
    <source>
        <dbReference type="SAM" id="Coils"/>
    </source>
</evidence>
<reference evidence="2 3" key="1">
    <citation type="submission" date="2011-11" db="EMBL/GenBank/DDBJ databases">
        <title>Improved High-Quality Draft sequence of Beggiatoa alba B18lD.</title>
        <authorList>
            <consortium name="US DOE Joint Genome Institute"/>
            <person name="Lucas S."/>
            <person name="Han J."/>
            <person name="Lapidus A."/>
            <person name="Cheng J.-F."/>
            <person name="Goodwin L."/>
            <person name="Pitluck S."/>
            <person name="Peters L."/>
            <person name="Mikhailova N."/>
            <person name="Held B."/>
            <person name="Detter J.C."/>
            <person name="Han C."/>
            <person name="Tapia R."/>
            <person name="Land M."/>
            <person name="Hauser L."/>
            <person name="Kyrpides N."/>
            <person name="Ivanova N."/>
            <person name="Pagani I."/>
            <person name="Samuel K."/>
            <person name="Teske A."/>
            <person name="Mueller J."/>
            <person name="Woyke T."/>
        </authorList>
    </citation>
    <scope>NUCLEOTIDE SEQUENCE [LARGE SCALE GENOMIC DNA]</scope>
    <source>
        <strain evidence="2 3">B18LD</strain>
    </source>
</reference>
<dbReference type="OrthoDB" id="9779858at2"/>
<protein>
    <recommendedName>
        <fullName evidence="4">GTPase</fullName>
    </recommendedName>
</protein>
<dbReference type="eggNOG" id="COG1100">
    <property type="taxonomic scope" value="Bacteria"/>
</dbReference>
<evidence type="ECO:0008006" key="4">
    <source>
        <dbReference type="Google" id="ProtNLM"/>
    </source>
</evidence>
<dbReference type="AlphaFoldDB" id="I3CL20"/>
<organism evidence="2 3">
    <name type="scientific">Beggiatoa alba B18LD</name>
    <dbReference type="NCBI Taxonomy" id="395493"/>
    <lineage>
        <taxon>Bacteria</taxon>
        <taxon>Pseudomonadati</taxon>
        <taxon>Pseudomonadota</taxon>
        <taxon>Gammaproteobacteria</taxon>
        <taxon>Thiotrichales</taxon>
        <taxon>Thiotrichaceae</taxon>
        <taxon>Beggiatoa</taxon>
    </lineage>
</organism>
<evidence type="ECO:0000313" key="2">
    <source>
        <dbReference type="EMBL" id="EIJ44313.1"/>
    </source>
</evidence>
<keyword evidence="3" id="KW-1185">Reference proteome</keyword>
<gene>
    <name evidence="2" type="ORF">BegalDRAFT_3503</name>
</gene>
<dbReference type="InterPro" id="IPR027417">
    <property type="entry name" value="P-loop_NTPase"/>
</dbReference>
<keyword evidence="1" id="KW-0175">Coiled coil</keyword>
<evidence type="ECO:0000313" key="3">
    <source>
        <dbReference type="Proteomes" id="UP000005744"/>
    </source>
</evidence>
<dbReference type="EMBL" id="JH600070">
    <property type="protein sequence ID" value="EIJ44313.1"/>
    <property type="molecule type" value="Genomic_DNA"/>
</dbReference>
<name>I3CL20_9GAMM</name>
<dbReference type="HOGENOM" id="CLU_406929_0_0_6"/>
<dbReference type="Gene3D" id="3.40.50.300">
    <property type="entry name" value="P-loop containing nucleotide triphosphate hydrolases"/>
    <property type="match status" value="1"/>
</dbReference>
<sequence>MAIIDKERDVIVFRIVYDGLPQSGKTTSIYSLANVLGRTNTLYSPPTEAGQAPLFEWIDYVGGFFRGHSIACQIITTPSDPALHAHRQFLLNTADVVIFIIDTSNADTLEESLHYFQALQTSLPQEGEEAVRIIIQANQYLSKETFSLEDIQTLFNNDSAIKIVETVAKDGKGIRDTFVLAVRYAVERAEALMMKGKLYVDRPNISTGQELFALLQNQISSSSTSPSATFLANAVPETTTTVGELNFDDLSPEEQALLAEDASIVDSAALSDELHLEDLSFEQALVEEEDELNLQDLSEEERALLAEDTEIAESLPAELAEIHVESDEINLDDLSEEERALLAEDTEIAESLPAELAENNDDNLFADAPELLEKDAIEPIETENETQLAEKLDKIEENLLTQTPSSTPDILYEEVAELTQTAIPVANITSKKVASVRKSKRLPLFPDEEISSQWIWPPLAGRHMIGEVIKHPLRPHLDANDLWHINGKNGWRCFSKSAWLFESEADARAAFRQQIALHIHCSPILSDNRCIAMVEDAHDTWRLWQILYINSTLEEQLNTALHTTNPAIFATELFRCAVEYIDAYSDCMQYCSAISPTLENLGKESHDIIYTGILDNNMSVRKATPTEALTYAFAPLVADVTQQANIDIVEVLKELQDIQAFEYEGLLNTLGELFL</sequence>
<dbReference type="STRING" id="395493.BegalDRAFT_3503"/>
<proteinExistence type="predicted"/>
<accession>I3CL20</accession>
<dbReference type="CDD" id="cd00882">
    <property type="entry name" value="Ras_like_GTPase"/>
    <property type="match status" value="1"/>
</dbReference>